<feature type="transmembrane region" description="Helical" evidence="1">
    <location>
        <begin position="43"/>
        <end position="65"/>
    </location>
</feature>
<evidence type="ECO:0000313" key="2">
    <source>
        <dbReference type="EMBL" id="MFD1485732.1"/>
    </source>
</evidence>
<gene>
    <name evidence="2" type="ORF">ACFQ5J_10865</name>
</gene>
<feature type="transmembrane region" description="Helical" evidence="1">
    <location>
        <begin position="206"/>
        <end position="226"/>
    </location>
</feature>
<dbReference type="Pfam" id="PF05656">
    <property type="entry name" value="DUF805"/>
    <property type="match status" value="1"/>
</dbReference>
<evidence type="ECO:0000313" key="3">
    <source>
        <dbReference type="Proteomes" id="UP001597252"/>
    </source>
</evidence>
<name>A0ABW4E797_9LACO</name>
<keyword evidence="1" id="KW-1133">Transmembrane helix</keyword>
<keyword evidence="3" id="KW-1185">Reference proteome</keyword>
<reference evidence="3" key="1">
    <citation type="journal article" date="2019" name="Int. J. Syst. Evol. Microbiol.">
        <title>The Global Catalogue of Microorganisms (GCM) 10K type strain sequencing project: providing services to taxonomists for standard genome sequencing and annotation.</title>
        <authorList>
            <consortium name="The Broad Institute Genomics Platform"/>
            <consortium name="The Broad Institute Genome Sequencing Center for Infectious Disease"/>
            <person name="Wu L."/>
            <person name="Ma J."/>
        </authorList>
    </citation>
    <scope>NUCLEOTIDE SEQUENCE [LARGE SCALE GENOMIC DNA]</scope>
    <source>
        <strain evidence="3">CCM 8903</strain>
    </source>
</reference>
<sequence length="292" mass="31710">MTDNERLIRAGNAHYGVRGKQAIWAYFANFVNYTGRSTRAECWWALLAVSGAIVVIAGGLLLAVFGSFQRLASGNSGELHGLRVVALLLLLAFAWAALCSLWPTVALLIRRSRDAGVPWWGTGLLAVLLLVSLWGRQWGVWANAGLALAAIGLLGISLLPSRPLPVMVAAPGWSPRVLTWVQVGSGLIGLVLFVATLMFPAGLWGFFGYLVWVGMVQAFSYSQLAANRRRLTLLWQLADTLGYGPKDIQQLAGRYGSLDWAATRPENLQFVPRQSVQLAVISQLQAKLAAQE</sequence>
<keyword evidence="1" id="KW-0812">Transmembrane</keyword>
<evidence type="ECO:0000256" key="1">
    <source>
        <dbReference type="SAM" id="Phobius"/>
    </source>
</evidence>
<dbReference type="RefSeq" id="WP_125749112.1">
    <property type="nucleotide sequence ID" value="NZ_JBHTON010000035.1"/>
</dbReference>
<feature type="transmembrane region" description="Helical" evidence="1">
    <location>
        <begin position="140"/>
        <end position="159"/>
    </location>
</feature>
<keyword evidence="1" id="KW-0472">Membrane</keyword>
<feature type="transmembrane region" description="Helical" evidence="1">
    <location>
        <begin position="180"/>
        <end position="200"/>
    </location>
</feature>
<organism evidence="2 3">
    <name type="scientific">Lacticaseibacillus baoqingensis</name>
    <dbReference type="NCBI Taxonomy" id="2486013"/>
    <lineage>
        <taxon>Bacteria</taxon>
        <taxon>Bacillati</taxon>
        <taxon>Bacillota</taxon>
        <taxon>Bacilli</taxon>
        <taxon>Lactobacillales</taxon>
        <taxon>Lactobacillaceae</taxon>
        <taxon>Lacticaseibacillus</taxon>
    </lineage>
</organism>
<evidence type="ECO:0008006" key="4">
    <source>
        <dbReference type="Google" id="ProtNLM"/>
    </source>
</evidence>
<proteinExistence type="predicted"/>
<dbReference type="InterPro" id="IPR008523">
    <property type="entry name" value="DUF805"/>
</dbReference>
<feature type="transmembrane region" description="Helical" evidence="1">
    <location>
        <begin position="116"/>
        <end position="134"/>
    </location>
</feature>
<dbReference type="Proteomes" id="UP001597252">
    <property type="component" value="Unassembled WGS sequence"/>
</dbReference>
<accession>A0ABW4E797</accession>
<protein>
    <recommendedName>
        <fullName evidence="4">DUF805 domain-containing protein</fullName>
    </recommendedName>
</protein>
<dbReference type="EMBL" id="JBHTON010000035">
    <property type="protein sequence ID" value="MFD1485732.1"/>
    <property type="molecule type" value="Genomic_DNA"/>
</dbReference>
<feature type="transmembrane region" description="Helical" evidence="1">
    <location>
        <begin position="85"/>
        <end position="109"/>
    </location>
</feature>
<comment type="caution">
    <text evidence="2">The sequence shown here is derived from an EMBL/GenBank/DDBJ whole genome shotgun (WGS) entry which is preliminary data.</text>
</comment>